<sequence>VVVGASPAKQRIWHLPVSLLRQHSKFLRSACDDPDQTEVLLTDIEPSAFQNFLDYAHSNIYSLNKGASGYHTILHNAQAWILGHKLQSPLFRDAALRTLYAALEPLARFSASCARLSAVRAVDIQYVCENTSPDSAVRRLLFDAVAAHWRQVEVLNIGDAMDLDPPFSSSPSLSTATTTTWLDIYNNHADFRVRLANSLKVADVLRGDMLRPVEDYL</sequence>
<proteinExistence type="predicted"/>
<keyword evidence="2" id="KW-1185">Reference proteome</keyword>
<dbReference type="EMBL" id="ML987203">
    <property type="protein sequence ID" value="KAF2244492.1"/>
    <property type="molecule type" value="Genomic_DNA"/>
</dbReference>
<gene>
    <name evidence="1" type="ORF">BU26DRAFT_406498</name>
</gene>
<protein>
    <recommendedName>
        <fullName evidence="3">BTB domain-containing protein</fullName>
    </recommendedName>
</protein>
<evidence type="ECO:0008006" key="3">
    <source>
        <dbReference type="Google" id="ProtNLM"/>
    </source>
</evidence>
<accession>A0A6A6I3G6</accession>
<dbReference type="RefSeq" id="XP_033679496.1">
    <property type="nucleotide sequence ID" value="XM_033822867.1"/>
</dbReference>
<evidence type="ECO:0000313" key="2">
    <source>
        <dbReference type="Proteomes" id="UP000800094"/>
    </source>
</evidence>
<evidence type="ECO:0000313" key="1">
    <source>
        <dbReference type="EMBL" id="KAF2244492.1"/>
    </source>
</evidence>
<dbReference type="GeneID" id="54576197"/>
<feature type="non-terminal residue" evidence="1">
    <location>
        <position position="217"/>
    </location>
</feature>
<reference evidence="1" key="1">
    <citation type="journal article" date="2020" name="Stud. Mycol.">
        <title>101 Dothideomycetes genomes: a test case for predicting lifestyles and emergence of pathogens.</title>
        <authorList>
            <person name="Haridas S."/>
            <person name="Albert R."/>
            <person name="Binder M."/>
            <person name="Bloem J."/>
            <person name="Labutti K."/>
            <person name="Salamov A."/>
            <person name="Andreopoulos B."/>
            <person name="Baker S."/>
            <person name="Barry K."/>
            <person name="Bills G."/>
            <person name="Bluhm B."/>
            <person name="Cannon C."/>
            <person name="Castanera R."/>
            <person name="Culley D."/>
            <person name="Daum C."/>
            <person name="Ezra D."/>
            <person name="Gonzalez J."/>
            <person name="Henrissat B."/>
            <person name="Kuo A."/>
            <person name="Liang C."/>
            <person name="Lipzen A."/>
            <person name="Lutzoni F."/>
            <person name="Magnuson J."/>
            <person name="Mondo S."/>
            <person name="Nolan M."/>
            <person name="Ohm R."/>
            <person name="Pangilinan J."/>
            <person name="Park H.-J."/>
            <person name="Ramirez L."/>
            <person name="Alfaro M."/>
            <person name="Sun H."/>
            <person name="Tritt A."/>
            <person name="Yoshinaga Y."/>
            <person name="Zwiers L.-H."/>
            <person name="Turgeon B."/>
            <person name="Goodwin S."/>
            <person name="Spatafora J."/>
            <person name="Crous P."/>
            <person name="Grigoriev I."/>
        </authorList>
    </citation>
    <scope>NUCLEOTIDE SEQUENCE</scope>
    <source>
        <strain evidence="1">CBS 122368</strain>
    </source>
</reference>
<organism evidence="1 2">
    <name type="scientific">Trematosphaeria pertusa</name>
    <dbReference type="NCBI Taxonomy" id="390896"/>
    <lineage>
        <taxon>Eukaryota</taxon>
        <taxon>Fungi</taxon>
        <taxon>Dikarya</taxon>
        <taxon>Ascomycota</taxon>
        <taxon>Pezizomycotina</taxon>
        <taxon>Dothideomycetes</taxon>
        <taxon>Pleosporomycetidae</taxon>
        <taxon>Pleosporales</taxon>
        <taxon>Massarineae</taxon>
        <taxon>Trematosphaeriaceae</taxon>
        <taxon>Trematosphaeria</taxon>
    </lineage>
</organism>
<feature type="non-terminal residue" evidence="1">
    <location>
        <position position="1"/>
    </location>
</feature>
<name>A0A6A6I3G6_9PLEO</name>
<dbReference type="Proteomes" id="UP000800094">
    <property type="component" value="Unassembled WGS sequence"/>
</dbReference>
<dbReference type="AlphaFoldDB" id="A0A6A6I3G6"/>
<dbReference type="OrthoDB" id="3685561at2759"/>